<dbReference type="InterPro" id="IPR001077">
    <property type="entry name" value="COMT_C"/>
</dbReference>
<reference evidence="6" key="1">
    <citation type="journal article" date="2014" name="PLoS Genet.">
        <title>Signature Gene Expression Reveals Novel Clues to the Molecular Mechanisms of Dimorphic Transition in Penicillium marneffei.</title>
        <authorList>
            <person name="Yang E."/>
            <person name="Wang G."/>
            <person name="Cai J."/>
            <person name="Woo P.C."/>
            <person name="Lau S.K."/>
            <person name="Yuen K.-Y."/>
            <person name="Chow W.-N."/>
            <person name="Lin X."/>
        </authorList>
    </citation>
    <scope>NUCLEOTIDE SEQUENCE [LARGE SCALE GENOMIC DNA]</scope>
    <source>
        <strain evidence="6">PM1</strain>
    </source>
</reference>
<dbReference type="Gene3D" id="3.40.50.1820">
    <property type="entry name" value="alpha/beta hydrolase"/>
    <property type="match status" value="1"/>
</dbReference>
<comment type="caution">
    <text evidence="6">The sequence shown here is derived from an EMBL/GenBank/DDBJ whole genome shotgun (WGS) entry which is preliminary data.</text>
</comment>
<dbReference type="Pfam" id="PF00550">
    <property type="entry name" value="PP-binding"/>
    <property type="match status" value="1"/>
</dbReference>
<dbReference type="Gene3D" id="1.10.10.10">
    <property type="entry name" value="Winged helix-like DNA-binding domain superfamily/Winged helix DNA-binding domain"/>
    <property type="match status" value="1"/>
</dbReference>
<dbReference type="InterPro" id="IPR036736">
    <property type="entry name" value="ACP-like_sf"/>
</dbReference>
<proteinExistence type="predicted"/>
<dbReference type="SUPFAM" id="SSF47336">
    <property type="entry name" value="ACP-like"/>
    <property type="match status" value="1"/>
</dbReference>
<dbReference type="InterPro" id="IPR001031">
    <property type="entry name" value="Thioesterase"/>
</dbReference>
<dbReference type="PROSITE" id="PS50075">
    <property type="entry name" value="CARRIER"/>
    <property type="match status" value="1"/>
</dbReference>
<evidence type="ECO:0000256" key="1">
    <source>
        <dbReference type="ARBA" id="ARBA00022603"/>
    </source>
</evidence>
<dbReference type="Gene3D" id="3.40.50.12780">
    <property type="entry name" value="N-terminal domain of ligase-like"/>
    <property type="match status" value="1"/>
</dbReference>
<dbReference type="Pfam" id="PF00891">
    <property type="entry name" value="Methyltransf_2"/>
    <property type="match status" value="1"/>
</dbReference>
<dbReference type="SUPFAM" id="SSF53335">
    <property type="entry name" value="S-adenosyl-L-methionine-dependent methyltransferases"/>
    <property type="match status" value="1"/>
</dbReference>
<dbReference type="HOGENOM" id="CLU_259524_0_0_1"/>
<evidence type="ECO:0000256" key="2">
    <source>
        <dbReference type="ARBA" id="ARBA00022679"/>
    </source>
</evidence>
<dbReference type="PROSITE" id="PS00455">
    <property type="entry name" value="AMP_BINDING"/>
    <property type="match status" value="1"/>
</dbReference>
<sequence length="1325" mass="146476">MADIASTLRSISKESFASEPDRQQAVTEARALIARLESPWETAFRQSWIEPSRMACLEIGNKIGLWTKWVADGSAPKTLEEISKLVTCDSQLLSRVIWQLAGTNLLKVVKPGVFGLTPFTAALGDGPQIASTVALYFEVQGPALHTLPSYVEDLGFKNPTDQVNGSFAKWAKAPLWEWLKEHPDAEKVIGTVMQTYAGNRPTLSQVYPTDKLLSGTSDVVLVDVGGSLGHDLLAFSKISDFKPQSLVLQDRAPVLENAGELIPAIKKMEYDFFTPQPVEGAAAYYLHFILHDWPDADCKKILSNQKSGMKKGYSKLLLHEVVLDADQPKETGTSSDIAMMAMVSGMERTEAQWAALLEESGFKIVQIYHHGLGAESVIEAEITGNPQRSYSSECIEFDKASSPVPLLMSEVARSDTSSSRGNVTTNPELGLHIYGPGDTRKGQWLSYAELRRIAQQNAAKLRGTHGFRQGKITLLHFDNHRDNIIWFWSTAYAGSVPAMSTPFVNSPDARKAQIEHLHQILEDPICLTRKSTIPRDFEDIPLLRVQAIDDLEEICDVVEEYDLPAVRPDNLALLMLTSGSTGNAKAVCLTHSNLLAAARGKASAFQTPPNTCFFNFIGLDHVAGLLEIHLHALEERASQVHVQSSDLISDPLEFLRLANKHRISRTLAPNFFLAKLLSTIESAEARLVNSNFDLSCLTHLASGGEANVVATADALSRVLSKFGAPRNCIVTAFGMTETCAGAIFHDSCPDYDLSQEYEFAAVGKCCPEIEMRIRTSDDLKTNGHVSGATANGINTVGDLEVRGPMVFSRYYNNPTATEESFTSDGWFKTGDQAMIDRAGNLNIVGRTKDTMKINGVNYTSQEIEFAIEDAGISGVVPSFTICFAYRLPGAATEQACVVYLPLYQEDDIESRIRALDRITKIVILRTGSKPYVLPLSGTLLQKSTLGKLSRNKIRQALIAGKYSAHEEKNQAIIKTYREKHFSPPTTETEKIMSRIFHDVLGLEEGELGVDAPYFEAGLTSIDLIKARHRIEIAFNITEEIPMSTMMTKSTIRMLAQTMESMASGEVRVYDPVVTLKHSGDKTPLFLFHPGVGEILVFFGLVKFLEDRPVHALRARGFNKGEPFFTSIEEVIEVYYTAIRKKQPHGPYAMAGYSWGSMLAFEVAKKMEADGEEVGFLGAFNLPPHIKWRMRQFDWVECLVHLAYFSDLISEESTTTVAPYMRILPSKSAQMDYLLEISSPERLEELALSKANLTNWADVAFSLQSRAVDYDPSGKVTAMDVLRSNNGWMDISVPGKNSSGMCNIMKSMELITRCCYLRTSAVSNDI</sequence>
<evidence type="ECO:0000256" key="4">
    <source>
        <dbReference type="SAM" id="MobiDB-lite"/>
    </source>
</evidence>
<dbReference type="Gene3D" id="3.40.50.150">
    <property type="entry name" value="Vaccinia Virus protein VP39"/>
    <property type="match status" value="1"/>
</dbReference>
<dbReference type="InterPro" id="IPR016461">
    <property type="entry name" value="COMT-like"/>
</dbReference>
<feature type="compositionally biased region" description="Polar residues" evidence="4">
    <location>
        <begin position="414"/>
        <end position="427"/>
    </location>
</feature>
<dbReference type="GO" id="GO:0008171">
    <property type="term" value="F:O-methyltransferase activity"/>
    <property type="evidence" value="ECO:0007669"/>
    <property type="project" value="InterPro"/>
</dbReference>
<dbReference type="SUPFAM" id="SSF46785">
    <property type="entry name" value="Winged helix' DNA-binding domain"/>
    <property type="match status" value="1"/>
</dbReference>
<evidence type="ECO:0000256" key="3">
    <source>
        <dbReference type="ARBA" id="ARBA00022691"/>
    </source>
</evidence>
<keyword evidence="1" id="KW-0489">Methyltransferase</keyword>
<evidence type="ECO:0000313" key="6">
    <source>
        <dbReference type="EMBL" id="KFX46325.1"/>
    </source>
</evidence>
<dbReference type="InterPro" id="IPR045851">
    <property type="entry name" value="AMP-bd_C_sf"/>
</dbReference>
<keyword evidence="3" id="KW-0949">S-adenosyl-L-methionine</keyword>
<name>A0A093V2C4_TALMA</name>
<dbReference type="InterPro" id="IPR029058">
    <property type="entry name" value="AB_hydrolase_fold"/>
</dbReference>
<dbReference type="Pfam" id="PF00501">
    <property type="entry name" value="AMP-binding"/>
    <property type="match status" value="1"/>
</dbReference>
<feature type="domain" description="Carrier" evidence="5">
    <location>
        <begin position="983"/>
        <end position="1062"/>
    </location>
</feature>
<dbReference type="InterPro" id="IPR042099">
    <property type="entry name" value="ANL_N_sf"/>
</dbReference>
<dbReference type="InterPro" id="IPR000873">
    <property type="entry name" value="AMP-dep_synth/lig_dom"/>
</dbReference>
<dbReference type="InterPro" id="IPR036388">
    <property type="entry name" value="WH-like_DNA-bd_sf"/>
</dbReference>
<evidence type="ECO:0000259" key="5">
    <source>
        <dbReference type="PROSITE" id="PS50075"/>
    </source>
</evidence>
<dbReference type="Gene3D" id="3.30.300.30">
    <property type="match status" value="1"/>
</dbReference>
<gene>
    <name evidence="6" type="ORF">GQ26_0190680</name>
</gene>
<dbReference type="EMBL" id="JPOX01000019">
    <property type="protein sequence ID" value="KFX46325.1"/>
    <property type="molecule type" value="Genomic_DNA"/>
</dbReference>
<dbReference type="GO" id="GO:0044281">
    <property type="term" value="P:small molecule metabolic process"/>
    <property type="evidence" value="ECO:0007669"/>
    <property type="project" value="UniProtKB-ARBA"/>
</dbReference>
<dbReference type="GO" id="GO:0032259">
    <property type="term" value="P:methylation"/>
    <property type="evidence" value="ECO:0007669"/>
    <property type="project" value="UniProtKB-KW"/>
</dbReference>
<accession>A0A093V2C4</accession>
<dbReference type="PANTHER" id="PTHR43712">
    <property type="entry name" value="PUTATIVE (AFU_ORTHOLOGUE AFUA_4G14580)-RELATED"/>
    <property type="match status" value="1"/>
</dbReference>
<dbReference type="Gene3D" id="1.10.1200.10">
    <property type="entry name" value="ACP-like"/>
    <property type="match status" value="1"/>
</dbReference>
<dbReference type="InterPro" id="IPR036390">
    <property type="entry name" value="WH_DNA-bd_sf"/>
</dbReference>
<dbReference type="InterPro" id="IPR029063">
    <property type="entry name" value="SAM-dependent_MTases_sf"/>
</dbReference>
<dbReference type="Pfam" id="PF00975">
    <property type="entry name" value="Thioesterase"/>
    <property type="match status" value="1"/>
</dbReference>
<protein>
    <submittedName>
        <fullName evidence="6">Polyketide synthase PksJ</fullName>
    </submittedName>
</protein>
<organism evidence="6">
    <name type="scientific">Talaromyces marneffei PM1</name>
    <dbReference type="NCBI Taxonomy" id="1077442"/>
    <lineage>
        <taxon>Eukaryota</taxon>
        <taxon>Fungi</taxon>
        <taxon>Dikarya</taxon>
        <taxon>Ascomycota</taxon>
        <taxon>Pezizomycotina</taxon>
        <taxon>Eurotiomycetes</taxon>
        <taxon>Eurotiomycetidae</taxon>
        <taxon>Eurotiales</taxon>
        <taxon>Trichocomaceae</taxon>
        <taxon>Talaromyces</taxon>
        <taxon>Talaromyces sect. Talaromyces</taxon>
    </lineage>
</organism>
<dbReference type="InterPro" id="IPR009081">
    <property type="entry name" value="PP-bd_ACP"/>
</dbReference>
<dbReference type="SUPFAM" id="SSF56801">
    <property type="entry name" value="Acetyl-CoA synthetase-like"/>
    <property type="match status" value="1"/>
</dbReference>
<dbReference type="PANTHER" id="PTHR43712:SF17">
    <property type="entry name" value="O-METHYLTRANSFERASE"/>
    <property type="match status" value="1"/>
</dbReference>
<dbReference type="InterPro" id="IPR020845">
    <property type="entry name" value="AMP-binding_CS"/>
</dbReference>
<dbReference type="GO" id="GO:0044550">
    <property type="term" value="P:secondary metabolite biosynthetic process"/>
    <property type="evidence" value="ECO:0007669"/>
    <property type="project" value="UniProtKB-ARBA"/>
</dbReference>
<dbReference type="SUPFAM" id="SSF53474">
    <property type="entry name" value="alpha/beta-Hydrolases"/>
    <property type="match status" value="1"/>
</dbReference>
<feature type="region of interest" description="Disordered" evidence="4">
    <location>
        <begin position="412"/>
        <end position="432"/>
    </location>
</feature>
<dbReference type="PROSITE" id="PS51683">
    <property type="entry name" value="SAM_OMT_II"/>
    <property type="match status" value="1"/>
</dbReference>
<keyword evidence="2" id="KW-0808">Transferase</keyword>